<dbReference type="AlphaFoldDB" id="A0AAN7YAB4"/>
<comment type="caution">
    <text evidence="2">The sequence shown here is derived from an EMBL/GenBank/DDBJ whole genome shotgun (WGS) entry which is preliminary data.</text>
</comment>
<feature type="compositionally biased region" description="Low complexity" evidence="1">
    <location>
        <begin position="144"/>
        <end position="160"/>
    </location>
</feature>
<sequence length="272" mass="30377">MPEKVYLAIKRKKREPKGLDQPGKEAYRSRIWHEIFQAIFPDRRCPESPYMNNQECVLHLYNIFVTLGPIAQFVYNSLLISQTGIPLPEMTRDVVHEAYTVFLEEFGETYLAGTAGTTSSPLYHDQIPEVSITPFTSPPLILSDSDYSTQSSSSQPLSQDPCRFSQFTDNEPSSESVPTYRPNFTHNVPDHANLDFYASQSIASTPDNQSNIAIYTPDLNAITDSLCDEALSTRHDTSSFDIFECMRNRFAGGSMHEVLCSEVAATAPALAA</sequence>
<protein>
    <submittedName>
        <fullName evidence="2">Uncharacterized protein</fullName>
    </submittedName>
</protein>
<evidence type="ECO:0000313" key="2">
    <source>
        <dbReference type="EMBL" id="KAK5091005.1"/>
    </source>
</evidence>
<feature type="region of interest" description="Disordered" evidence="1">
    <location>
        <begin position="144"/>
        <end position="183"/>
    </location>
</feature>
<keyword evidence="3" id="KW-1185">Reference proteome</keyword>
<evidence type="ECO:0000256" key="1">
    <source>
        <dbReference type="SAM" id="MobiDB-lite"/>
    </source>
</evidence>
<proteinExistence type="predicted"/>
<reference evidence="2 3" key="1">
    <citation type="submission" date="2023-08" db="EMBL/GenBank/DDBJ databases">
        <title>Black Yeasts Isolated from many extreme environments.</title>
        <authorList>
            <person name="Coleine C."/>
            <person name="Stajich J.E."/>
            <person name="Selbmann L."/>
        </authorList>
    </citation>
    <scope>NUCLEOTIDE SEQUENCE [LARGE SCALE GENOMIC DNA]</scope>
    <source>
        <strain evidence="2 3">CCFEE 5910</strain>
    </source>
</reference>
<dbReference type="EMBL" id="JAVRRJ010000001">
    <property type="protein sequence ID" value="KAK5091005.1"/>
    <property type="molecule type" value="Genomic_DNA"/>
</dbReference>
<feature type="compositionally biased region" description="Polar residues" evidence="1">
    <location>
        <begin position="165"/>
        <end position="183"/>
    </location>
</feature>
<name>A0AAN7YAB4_9EURO</name>
<accession>A0AAN7YAB4</accession>
<organism evidence="2 3">
    <name type="scientific">Lithohypha guttulata</name>
    <dbReference type="NCBI Taxonomy" id="1690604"/>
    <lineage>
        <taxon>Eukaryota</taxon>
        <taxon>Fungi</taxon>
        <taxon>Dikarya</taxon>
        <taxon>Ascomycota</taxon>
        <taxon>Pezizomycotina</taxon>
        <taxon>Eurotiomycetes</taxon>
        <taxon>Chaetothyriomycetidae</taxon>
        <taxon>Chaetothyriales</taxon>
        <taxon>Trichomeriaceae</taxon>
        <taxon>Lithohypha</taxon>
    </lineage>
</organism>
<gene>
    <name evidence="2" type="ORF">LTR05_001185</name>
</gene>
<dbReference type="Proteomes" id="UP001309876">
    <property type="component" value="Unassembled WGS sequence"/>
</dbReference>
<evidence type="ECO:0000313" key="3">
    <source>
        <dbReference type="Proteomes" id="UP001309876"/>
    </source>
</evidence>